<dbReference type="AlphaFoldDB" id="A0A2U3DTA7"/>
<dbReference type="EMBL" id="LCWV01000033">
    <property type="protein sequence ID" value="PWI65479.1"/>
    <property type="molecule type" value="Genomic_DNA"/>
</dbReference>
<gene>
    <name evidence="1" type="ORF">PCL_07080</name>
</gene>
<name>A0A2U3DTA7_PURLI</name>
<dbReference type="Proteomes" id="UP000245956">
    <property type="component" value="Unassembled WGS sequence"/>
</dbReference>
<evidence type="ECO:0000313" key="1">
    <source>
        <dbReference type="EMBL" id="PWI65479.1"/>
    </source>
</evidence>
<accession>A0A2U3DTA7</accession>
<sequence length="241" mass="27669">MPPIWNKIFKEDSTWLMEMQHLQELKPSILPTLIGWKIRDVLRSDAPRHPESPSHESGFLSRKRLSARKSWRDNEIYLVLLVHDWSGELPYSAGNLLESLRSHCFVSKWDVHIVGSDITINIAECLGGHSGIGWLHVSDPSRVFTRKDREMHTSLLYYGDNTIRDVGPEDIGGIESRSTAGKKAVKDICSIRMQLGDGRPVYRVFKSETANTRLRDVTTTDECGTTWVTHWKEVKSGWREW</sequence>
<proteinExistence type="predicted"/>
<organism evidence="1 2">
    <name type="scientific">Purpureocillium lilacinum</name>
    <name type="common">Paecilomyces lilacinus</name>
    <dbReference type="NCBI Taxonomy" id="33203"/>
    <lineage>
        <taxon>Eukaryota</taxon>
        <taxon>Fungi</taxon>
        <taxon>Dikarya</taxon>
        <taxon>Ascomycota</taxon>
        <taxon>Pezizomycotina</taxon>
        <taxon>Sordariomycetes</taxon>
        <taxon>Hypocreomycetidae</taxon>
        <taxon>Hypocreales</taxon>
        <taxon>Ophiocordycipitaceae</taxon>
        <taxon>Purpureocillium</taxon>
    </lineage>
</organism>
<comment type="caution">
    <text evidence="1">The sequence shown here is derived from an EMBL/GenBank/DDBJ whole genome shotgun (WGS) entry which is preliminary data.</text>
</comment>
<reference evidence="1 2" key="1">
    <citation type="journal article" date="2016" name="Front. Microbiol.">
        <title>Genome and transcriptome sequences reveal the specific parasitism of the nematophagous Purpureocillium lilacinum 36-1.</title>
        <authorList>
            <person name="Xie J."/>
            <person name="Li S."/>
            <person name="Mo C."/>
            <person name="Xiao X."/>
            <person name="Peng D."/>
            <person name="Wang G."/>
            <person name="Xiao Y."/>
        </authorList>
    </citation>
    <scope>NUCLEOTIDE SEQUENCE [LARGE SCALE GENOMIC DNA]</scope>
    <source>
        <strain evidence="1 2">36-1</strain>
    </source>
</reference>
<protein>
    <submittedName>
        <fullName evidence="1">Uncharacterized protein</fullName>
    </submittedName>
</protein>
<evidence type="ECO:0000313" key="2">
    <source>
        <dbReference type="Proteomes" id="UP000245956"/>
    </source>
</evidence>